<protein>
    <submittedName>
        <fullName evidence="2">Uncharacterized protein</fullName>
    </submittedName>
</protein>
<name>A0A433QPB8_9FUNG</name>
<dbReference type="AlphaFoldDB" id="A0A433QPB8"/>
<sequence>MAVTPSTPPEPCGPNALTTRLATGPPHPPFPSTQLISSDEESVVDVAVATPAAPTNSEQRRGERKPALTSADTLPGFEKCLFHLTIGKNKELEREIEVAI</sequence>
<keyword evidence="3" id="KW-1185">Reference proteome</keyword>
<evidence type="ECO:0000313" key="2">
    <source>
        <dbReference type="EMBL" id="RUS31633.1"/>
    </source>
</evidence>
<dbReference type="EMBL" id="RBNJ01002747">
    <property type="protein sequence ID" value="RUS31633.1"/>
    <property type="molecule type" value="Genomic_DNA"/>
</dbReference>
<comment type="caution">
    <text evidence="2">The sequence shown here is derived from an EMBL/GenBank/DDBJ whole genome shotgun (WGS) entry which is preliminary data.</text>
</comment>
<accession>A0A433QPB8</accession>
<dbReference type="Proteomes" id="UP000274822">
    <property type="component" value="Unassembled WGS sequence"/>
</dbReference>
<proteinExistence type="predicted"/>
<evidence type="ECO:0000313" key="3">
    <source>
        <dbReference type="Proteomes" id="UP000274822"/>
    </source>
</evidence>
<gene>
    <name evidence="2" type="ORF">BC938DRAFT_477390</name>
</gene>
<feature type="compositionally biased region" description="Pro residues" evidence="1">
    <location>
        <begin position="1"/>
        <end position="12"/>
    </location>
</feature>
<feature type="region of interest" description="Disordered" evidence="1">
    <location>
        <begin position="50"/>
        <end position="72"/>
    </location>
</feature>
<organism evidence="2 3">
    <name type="scientific">Jimgerdemannia flammicorona</name>
    <dbReference type="NCBI Taxonomy" id="994334"/>
    <lineage>
        <taxon>Eukaryota</taxon>
        <taxon>Fungi</taxon>
        <taxon>Fungi incertae sedis</taxon>
        <taxon>Mucoromycota</taxon>
        <taxon>Mucoromycotina</taxon>
        <taxon>Endogonomycetes</taxon>
        <taxon>Endogonales</taxon>
        <taxon>Endogonaceae</taxon>
        <taxon>Jimgerdemannia</taxon>
    </lineage>
</organism>
<feature type="region of interest" description="Disordered" evidence="1">
    <location>
        <begin position="1"/>
        <end position="35"/>
    </location>
</feature>
<reference evidence="2 3" key="1">
    <citation type="journal article" date="2018" name="New Phytol.">
        <title>Phylogenomics of Endogonaceae and evolution of mycorrhizas within Mucoromycota.</title>
        <authorList>
            <person name="Chang Y."/>
            <person name="Desiro A."/>
            <person name="Na H."/>
            <person name="Sandor L."/>
            <person name="Lipzen A."/>
            <person name="Clum A."/>
            <person name="Barry K."/>
            <person name="Grigoriev I.V."/>
            <person name="Martin F.M."/>
            <person name="Stajich J.E."/>
            <person name="Smith M.E."/>
            <person name="Bonito G."/>
            <person name="Spatafora J.W."/>
        </authorList>
    </citation>
    <scope>NUCLEOTIDE SEQUENCE [LARGE SCALE GENOMIC DNA]</scope>
    <source>
        <strain evidence="2 3">AD002</strain>
    </source>
</reference>
<evidence type="ECO:0000256" key="1">
    <source>
        <dbReference type="SAM" id="MobiDB-lite"/>
    </source>
</evidence>